<dbReference type="SUPFAM" id="SSF69754">
    <property type="entry name" value="Ribosome binding protein Y (YfiA homologue)"/>
    <property type="match status" value="1"/>
</dbReference>
<dbReference type="GO" id="GO:0022627">
    <property type="term" value="C:cytosolic small ribosomal subunit"/>
    <property type="evidence" value="ECO:0007669"/>
    <property type="project" value="TreeGrafter"/>
</dbReference>
<proteinExistence type="predicted"/>
<dbReference type="Gene3D" id="3.30.160.100">
    <property type="entry name" value="Ribosome hibernation promotion factor-like"/>
    <property type="match status" value="1"/>
</dbReference>
<comment type="subunit">
    <text evidence="2">Associates exclusively with 100S ribosomes, which are dimers of 70S ribosomes.</text>
</comment>
<name>A0A6M1RYE2_9BACT</name>
<dbReference type="InterPro" id="IPR036567">
    <property type="entry name" value="RHF-like"/>
</dbReference>
<reference evidence="5 6" key="1">
    <citation type="submission" date="2020-02" db="EMBL/GenBank/DDBJ databases">
        <title>Draft genome sequence of Limisphaera ngatamarikiensis NGM72.4T, a thermophilic Verrucomicrobia grouped in subdivision 3.</title>
        <authorList>
            <person name="Carere C.R."/>
            <person name="Steen J."/>
            <person name="Hugenholtz P."/>
            <person name="Stott M.B."/>
        </authorList>
    </citation>
    <scope>NUCLEOTIDE SEQUENCE [LARGE SCALE GENOMIC DNA]</scope>
    <source>
        <strain evidence="5 6">NGM72.4</strain>
    </source>
</reference>
<dbReference type="InterPro" id="IPR003489">
    <property type="entry name" value="RHF/RaiA"/>
</dbReference>
<dbReference type="GO" id="GO:0045900">
    <property type="term" value="P:negative regulation of translational elongation"/>
    <property type="evidence" value="ECO:0007669"/>
    <property type="project" value="TreeGrafter"/>
</dbReference>
<dbReference type="NCBIfam" id="TIGR00741">
    <property type="entry name" value="yfiA"/>
    <property type="match status" value="1"/>
</dbReference>
<evidence type="ECO:0000256" key="3">
    <source>
        <dbReference type="ARBA" id="ARBA00041148"/>
    </source>
</evidence>
<dbReference type="InterPro" id="IPR050574">
    <property type="entry name" value="HPF/YfiA_ribosome-assoc"/>
</dbReference>
<dbReference type="PANTHER" id="PTHR33231:SF1">
    <property type="entry name" value="30S RIBOSOMAL PROTEIN"/>
    <property type="match status" value="1"/>
</dbReference>
<keyword evidence="1" id="KW-0810">Translation regulation</keyword>
<organism evidence="5 6">
    <name type="scientific">Limisphaera ngatamarikiensis</name>
    <dbReference type="NCBI Taxonomy" id="1324935"/>
    <lineage>
        <taxon>Bacteria</taxon>
        <taxon>Pseudomonadati</taxon>
        <taxon>Verrucomicrobiota</taxon>
        <taxon>Verrucomicrobiia</taxon>
        <taxon>Limisphaerales</taxon>
        <taxon>Limisphaeraceae</taxon>
        <taxon>Limisphaera</taxon>
    </lineage>
</organism>
<protein>
    <recommendedName>
        <fullName evidence="3">Ribosome hibernation promoting factor</fullName>
    </recommendedName>
</protein>
<gene>
    <name evidence="5" type="primary">raiA</name>
    <name evidence="5" type="ORF">G4L39_02105</name>
</gene>
<feature type="region of interest" description="Disordered" evidence="4">
    <location>
        <begin position="91"/>
        <end position="117"/>
    </location>
</feature>
<dbReference type="Proteomes" id="UP000477311">
    <property type="component" value="Unassembled WGS sequence"/>
</dbReference>
<dbReference type="AlphaFoldDB" id="A0A6M1RYE2"/>
<evidence type="ECO:0000256" key="1">
    <source>
        <dbReference type="ARBA" id="ARBA00022845"/>
    </source>
</evidence>
<dbReference type="CDD" id="cd00552">
    <property type="entry name" value="RaiA"/>
    <property type="match status" value="1"/>
</dbReference>
<evidence type="ECO:0000256" key="4">
    <source>
        <dbReference type="SAM" id="MobiDB-lite"/>
    </source>
</evidence>
<dbReference type="RefSeq" id="WP_165105538.1">
    <property type="nucleotide sequence ID" value="NZ_JAAKYA010000012.1"/>
</dbReference>
<comment type="caution">
    <text evidence="5">The sequence shown here is derived from an EMBL/GenBank/DDBJ whole genome shotgun (WGS) entry which is preliminary data.</text>
</comment>
<accession>A0A6M1RYE2</accession>
<evidence type="ECO:0000313" key="5">
    <source>
        <dbReference type="EMBL" id="NGO38190.1"/>
    </source>
</evidence>
<sequence>MKLVLSTHNLQLTEAIENHLVGKLEKLGRLLRRAVDARVILERDHARAPEKQFVCSIRLGVRGPDLYAEDCENDLYAAIDKVVKKLEQQVRKLHNKQKARKHKQGAATKRRRQEATL</sequence>
<dbReference type="PANTHER" id="PTHR33231">
    <property type="entry name" value="30S RIBOSOMAL PROTEIN"/>
    <property type="match status" value="1"/>
</dbReference>
<dbReference type="Pfam" id="PF02482">
    <property type="entry name" value="Ribosomal_S30AE"/>
    <property type="match status" value="1"/>
</dbReference>
<evidence type="ECO:0000256" key="2">
    <source>
        <dbReference type="ARBA" id="ARBA00038695"/>
    </source>
</evidence>
<dbReference type="EMBL" id="JAAKYA010000012">
    <property type="protein sequence ID" value="NGO38190.1"/>
    <property type="molecule type" value="Genomic_DNA"/>
</dbReference>
<evidence type="ECO:0000313" key="6">
    <source>
        <dbReference type="Proteomes" id="UP000477311"/>
    </source>
</evidence>
<keyword evidence="6" id="KW-1185">Reference proteome</keyword>
<dbReference type="GO" id="GO:0043024">
    <property type="term" value="F:ribosomal small subunit binding"/>
    <property type="evidence" value="ECO:0007669"/>
    <property type="project" value="TreeGrafter"/>
</dbReference>